<feature type="compositionally biased region" description="Basic and acidic residues" evidence="1">
    <location>
        <begin position="41"/>
        <end position="51"/>
    </location>
</feature>
<organism evidence="2 3">
    <name type="scientific">Tetragonisca angustula</name>
    <dbReference type="NCBI Taxonomy" id="166442"/>
    <lineage>
        <taxon>Eukaryota</taxon>
        <taxon>Metazoa</taxon>
        <taxon>Ecdysozoa</taxon>
        <taxon>Arthropoda</taxon>
        <taxon>Hexapoda</taxon>
        <taxon>Insecta</taxon>
        <taxon>Pterygota</taxon>
        <taxon>Neoptera</taxon>
        <taxon>Endopterygota</taxon>
        <taxon>Hymenoptera</taxon>
        <taxon>Apocrita</taxon>
        <taxon>Aculeata</taxon>
        <taxon>Apoidea</taxon>
        <taxon>Anthophila</taxon>
        <taxon>Apidae</taxon>
        <taxon>Tetragonisca</taxon>
    </lineage>
</organism>
<dbReference type="Proteomes" id="UP001432146">
    <property type="component" value="Unassembled WGS sequence"/>
</dbReference>
<gene>
    <name evidence="2" type="ORF">QLX08_008163</name>
</gene>
<evidence type="ECO:0000313" key="2">
    <source>
        <dbReference type="EMBL" id="KAK9298577.1"/>
    </source>
</evidence>
<reference evidence="2 3" key="1">
    <citation type="submission" date="2024-05" db="EMBL/GenBank/DDBJ databases">
        <title>The nuclear and mitochondrial genome assemblies of Tetragonisca angustula (Apidae: Meliponini), a tiny yet remarkable pollinator in the Neotropics.</title>
        <authorList>
            <person name="Ferrari R."/>
            <person name="Ricardo P.C."/>
            <person name="Dias F.C."/>
            <person name="Araujo N.S."/>
            <person name="Soares D.O."/>
            <person name="Zhou Q.-S."/>
            <person name="Zhu C.-D."/>
            <person name="Coutinho L."/>
            <person name="Airas M.C."/>
            <person name="Batista T.M."/>
        </authorList>
    </citation>
    <scope>NUCLEOTIDE SEQUENCE [LARGE SCALE GENOMIC DNA]</scope>
    <source>
        <strain evidence="2">ASF017062</strain>
        <tissue evidence="2">Abdomen</tissue>
    </source>
</reference>
<dbReference type="EMBL" id="JAWNGG020000172">
    <property type="protein sequence ID" value="KAK9298577.1"/>
    <property type="molecule type" value="Genomic_DNA"/>
</dbReference>
<feature type="compositionally biased region" description="Polar residues" evidence="1">
    <location>
        <begin position="52"/>
        <end position="63"/>
    </location>
</feature>
<comment type="caution">
    <text evidence="2">The sequence shown here is derived from an EMBL/GenBank/DDBJ whole genome shotgun (WGS) entry which is preliminary data.</text>
</comment>
<sequence length="342" mass="38143">MEESSDKHEESCTLKSTNENGLSIDKAAVGIGSLDSNRINDQSRTKKRNEESSQVVDENSSPSRSRECVTGTKVKRKLRSTRRKLNAMITNNTSLHFSDTDSEGELTSIQSCPIRPLSHTANEQQGPIISVTCDDVEVKGSDLLSPTDDKESSLRSNFVENLTDVDEIYPSDPETEQKENQNQNLKVAKSLCCQGDTDLEDLEGEDDEVDSTIYVKPRSDIFCDYSGETITTKEGDGPFSVEVRNKLYREEEPRNECLCNGRPDIVVMSNTDEEEMDVSEEEDAQEACCSQKELLEDLDVLVASQVIMKNVNKMENMLTVRDISDDGASDCHTDVEEVDPNE</sequence>
<feature type="compositionally biased region" description="Basic and acidic residues" evidence="1">
    <location>
        <begin position="1"/>
        <end position="12"/>
    </location>
</feature>
<name>A0AAW0ZLX2_9HYME</name>
<keyword evidence="3" id="KW-1185">Reference proteome</keyword>
<feature type="region of interest" description="Disordered" evidence="1">
    <location>
        <begin position="323"/>
        <end position="342"/>
    </location>
</feature>
<accession>A0AAW0ZLX2</accession>
<protein>
    <submittedName>
        <fullName evidence="2">Uncharacterized protein</fullName>
    </submittedName>
</protein>
<evidence type="ECO:0000256" key="1">
    <source>
        <dbReference type="SAM" id="MobiDB-lite"/>
    </source>
</evidence>
<proteinExistence type="predicted"/>
<feature type="compositionally biased region" description="Basic residues" evidence="1">
    <location>
        <begin position="73"/>
        <end position="83"/>
    </location>
</feature>
<dbReference type="AlphaFoldDB" id="A0AAW0ZLX2"/>
<feature type="region of interest" description="Disordered" evidence="1">
    <location>
        <begin position="1"/>
        <end position="83"/>
    </location>
</feature>
<evidence type="ECO:0000313" key="3">
    <source>
        <dbReference type="Proteomes" id="UP001432146"/>
    </source>
</evidence>